<name>A0A517YWW1_9BACT</name>
<feature type="transmembrane region" description="Helical" evidence="2">
    <location>
        <begin position="36"/>
        <end position="53"/>
    </location>
</feature>
<dbReference type="EMBL" id="CP036425">
    <property type="protein sequence ID" value="QDU34689.1"/>
    <property type="molecule type" value="Genomic_DNA"/>
</dbReference>
<keyword evidence="2" id="KW-0472">Membrane</keyword>
<dbReference type="InterPro" id="IPR050955">
    <property type="entry name" value="Plant_Biomass_Hydrol_Est"/>
</dbReference>
<feature type="transmembrane region" description="Helical" evidence="2">
    <location>
        <begin position="6"/>
        <end position="24"/>
    </location>
</feature>
<accession>A0A517YWW1</accession>
<keyword evidence="3" id="KW-0378">Hydrolase</keyword>
<dbReference type="PANTHER" id="PTHR43037">
    <property type="entry name" value="UNNAMED PRODUCT-RELATED"/>
    <property type="match status" value="1"/>
</dbReference>
<sequence>MHPQIYVLMIDHILFMLSNLIFAYNASRDANMTTRLTILLFAALLPLTTTYATTKQDILNESIAGTHGRLNYRYVAAENVTQDEKLPLVIFLHGSGEAGTDNKKQLASYMHPLYDTIRTNSRYKAHFLAPQDPTPGYTRLHHGFIDHILNTYDNIDPNRVYITGVSAGGVGTLESLAHFHNKIAAALTLGAPMSLPAARMMAQNPTPLWMIVGSNDHIVPLNNIAKMYNQTQYHGSQPRLTLIPNQGHWDWDRMYSQAPGYTNHFIGGSPLNNNLTDIYDWMFTQKLDRQTVNTPRPLHTGESIRIDFGLEENFAQNSQSIQNPNNYWNDIVRNNDWPTYDSSNPDNNILIKNAITTTGHKTKISITLNDAFRFIQSNNIPNNTAFDDTIMNDSWVVGHNWQNRQGKLLITGLEVDQTYNIKIFAAASITDTQQSLLGTYTLGEASQTWDLQNTATPFIEFENITTNQFGQLLLTISTTPGNFAHISALEITAIPEPNTLAAIFILTALPYIRHRTH</sequence>
<dbReference type="Gene3D" id="3.40.50.1820">
    <property type="entry name" value="alpha/beta hydrolase"/>
    <property type="match status" value="1"/>
</dbReference>
<reference evidence="3 4" key="1">
    <citation type="submission" date="2019-02" db="EMBL/GenBank/DDBJ databases">
        <title>Deep-cultivation of Planctomycetes and their phenomic and genomic characterization uncovers novel biology.</title>
        <authorList>
            <person name="Wiegand S."/>
            <person name="Jogler M."/>
            <person name="Boedeker C."/>
            <person name="Pinto D."/>
            <person name="Vollmers J."/>
            <person name="Rivas-Marin E."/>
            <person name="Kohn T."/>
            <person name="Peeters S.H."/>
            <person name="Heuer A."/>
            <person name="Rast P."/>
            <person name="Oberbeckmann S."/>
            <person name="Bunk B."/>
            <person name="Jeske O."/>
            <person name="Meyerdierks A."/>
            <person name="Storesund J.E."/>
            <person name="Kallscheuer N."/>
            <person name="Luecker S."/>
            <person name="Lage O.M."/>
            <person name="Pohl T."/>
            <person name="Merkel B.J."/>
            <person name="Hornburger P."/>
            <person name="Mueller R.-W."/>
            <person name="Bruemmer F."/>
            <person name="Labrenz M."/>
            <person name="Spormann A.M."/>
            <person name="Op den Camp H."/>
            <person name="Overmann J."/>
            <person name="Amann R."/>
            <person name="Jetten M.S.M."/>
            <person name="Mascher T."/>
            <person name="Medema M.H."/>
            <person name="Devos D.P."/>
            <person name="Kaster A.-K."/>
            <person name="Ovreas L."/>
            <person name="Rohde M."/>
            <person name="Galperin M.Y."/>
            <person name="Jogler C."/>
        </authorList>
    </citation>
    <scope>NUCLEOTIDE SEQUENCE [LARGE SCALE GENOMIC DNA]</scope>
    <source>
        <strain evidence="3 4">KS4</strain>
    </source>
</reference>
<evidence type="ECO:0000256" key="1">
    <source>
        <dbReference type="ARBA" id="ARBA00022729"/>
    </source>
</evidence>
<proteinExistence type="predicted"/>
<dbReference type="SUPFAM" id="SSF53474">
    <property type="entry name" value="alpha/beta-Hydrolases"/>
    <property type="match status" value="1"/>
</dbReference>
<protein>
    <submittedName>
        <fullName evidence="3">Alpha/beta hydrolase family protein</fullName>
    </submittedName>
</protein>
<evidence type="ECO:0000256" key="2">
    <source>
        <dbReference type="SAM" id="Phobius"/>
    </source>
</evidence>
<dbReference type="InterPro" id="IPR029058">
    <property type="entry name" value="AB_hydrolase_fold"/>
</dbReference>
<keyword evidence="2" id="KW-1133">Transmembrane helix</keyword>
<evidence type="ECO:0000313" key="4">
    <source>
        <dbReference type="Proteomes" id="UP000317369"/>
    </source>
</evidence>
<evidence type="ECO:0000313" key="3">
    <source>
        <dbReference type="EMBL" id="QDU34689.1"/>
    </source>
</evidence>
<organism evidence="3 4">
    <name type="scientific">Poriferisphaera corsica</name>
    <dbReference type="NCBI Taxonomy" id="2528020"/>
    <lineage>
        <taxon>Bacteria</taxon>
        <taxon>Pseudomonadati</taxon>
        <taxon>Planctomycetota</taxon>
        <taxon>Phycisphaerae</taxon>
        <taxon>Phycisphaerales</taxon>
        <taxon>Phycisphaeraceae</taxon>
        <taxon>Poriferisphaera</taxon>
    </lineage>
</organism>
<keyword evidence="1" id="KW-0732">Signal</keyword>
<dbReference type="AlphaFoldDB" id="A0A517YWW1"/>
<keyword evidence="4" id="KW-1185">Reference proteome</keyword>
<dbReference type="GO" id="GO:0016787">
    <property type="term" value="F:hydrolase activity"/>
    <property type="evidence" value="ECO:0007669"/>
    <property type="project" value="UniProtKB-KW"/>
</dbReference>
<keyword evidence="2" id="KW-0812">Transmembrane</keyword>
<dbReference type="Proteomes" id="UP000317369">
    <property type="component" value="Chromosome"/>
</dbReference>
<dbReference type="PANTHER" id="PTHR43037:SF1">
    <property type="entry name" value="BLL1128 PROTEIN"/>
    <property type="match status" value="1"/>
</dbReference>
<gene>
    <name evidence="3" type="ORF">KS4_27630</name>
</gene>
<dbReference type="KEGG" id="pcor:KS4_27630"/>